<dbReference type="GO" id="GO:0005886">
    <property type="term" value="C:plasma membrane"/>
    <property type="evidence" value="ECO:0007669"/>
    <property type="project" value="UniProtKB-SubCell"/>
</dbReference>
<organism evidence="11 12">
    <name type="scientific">Croceifilum oryzae</name>
    <dbReference type="NCBI Taxonomy" id="1553429"/>
    <lineage>
        <taxon>Bacteria</taxon>
        <taxon>Bacillati</taxon>
        <taxon>Bacillota</taxon>
        <taxon>Bacilli</taxon>
        <taxon>Bacillales</taxon>
        <taxon>Thermoactinomycetaceae</taxon>
        <taxon>Croceifilum</taxon>
    </lineage>
</organism>
<dbReference type="InterPro" id="IPR049142">
    <property type="entry name" value="MS_channel_1st"/>
</dbReference>
<sequence length="310" mass="34388">MFPPTSKDTTTTAVTGDILDGFQSFWDRITSNPMDSIVLPFINIVLVMFLAWLVVRVFDKIIDQAFSLGKVENRTAKTLVKLIKSISHYVIYFIAALTVLAKIGINLGPVLAGAGILGLAIGFGAQNLVRDIITGFFMIFERQLEVGDVVQINGQINGTVEEVGLRITKIREYNQRLHYLPNGTITQVTNYNREKMRAIVPVTVPPESDLDVVDEALQEACMTIKEEYKDQIISDPEVVGITNMDANGVQFTITTIATPEEYFIVERAMRKEAVLSLHRRGITIATPRSVVVSTDQIKGTNPQKVSAKKE</sequence>
<dbReference type="Gene3D" id="1.10.287.1260">
    <property type="match status" value="1"/>
</dbReference>
<dbReference type="SUPFAM" id="SSF50182">
    <property type="entry name" value="Sm-like ribonucleoproteins"/>
    <property type="match status" value="1"/>
</dbReference>
<evidence type="ECO:0000256" key="4">
    <source>
        <dbReference type="ARBA" id="ARBA00022692"/>
    </source>
</evidence>
<evidence type="ECO:0000256" key="6">
    <source>
        <dbReference type="ARBA" id="ARBA00023136"/>
    </source>
</evidence>
<comment type="similarity">
    <text evidence="2">Belongs to the MscS (TC 1.A.23) family.</text>
</comment>
<dbReference type="FunFam" id="2.30.30.60:FF:000001">
    <property type="entry name" value="MscS Mechanosensitive ion channel"/>
    <property type="match status" value="1"/>
</dbReference>
<evidence type="ECO:0000256" key="3">
    <source>
        <dbReference type="ARBA" id="ARBA00022475"/>
    </source>
</evidence>
<dbReference type="SUPFAM" id="SSF82861">
    <property type="entry name" value="Mechanosensitive channel protein MscS (YggB), transmembrane region"/>
    <property type="match status" value="1"/>
</dbReference>
<dbReference type="Pfam" id="PF21088">
    <property type="entry name" value="MS_channel_1st"/>
    <property type="match status" value="1"/>
</dbReference>
<dbReference type="SUPFAM" id="SSF82689">
    <property type="entry name" value="Mechanosensitive channel protein MscS (YggB), C-terminal domain"/>
    <property type="match status" value="1"/>
</dbReference>
<dbReference type="Pfam" id="PF00924">
    <property type="entry name" value="MS_channel_2nd"/>
    <property type="match status" value="1"/>
</dbReference>
<keyword evidence="12" id="KW-1185">Reference proteome</keyword>
<dbReference type="InterPro" id="IPR011066">
    <property type="entry name" value="MscS_channel_C_sf"/>
</dbReference>
<dbReference type="Proteomes" id="UP001238450">
    <property type="component" value="Unassembled WGS sequence"/>
</dbReference>
<dbReference type="InterPro" id="IPR006685">
    <property type="entry name" value="MscS_channel_2nd"/>
</dbReference>
<comment type="caution">
    <text evidence="11">The sequence shown here is derived from an EMBL/GenBank/DDBJ whole genome shotgun (WGS) entry which is preliminary data.</text>
</comment>
<dbReference type="Gene3D" id="3.30.70.100">
    <property type="match status" value="1"/>
</dbReference>
<keyword evidence="6 8" id="KW-0472">Membrane</keyword>
<dbReference type="PANTHER" id="PTHR30460">
    <property type="entry name" value="MODERATE CONDUCTANCE MECHANOSENSITIVE CHANNEL YBIO"/>
    <property type="match status" value="1"/>
</dbReference>
<evidence type="ECO:0000259" key="9">
    <source>
        <dbReference type="Pfam" id="PF00924"/>
    </source>
</evidence>
<dbReference type="InterPro" id="IPR023408">
    <property type="entry name" value="MscS_beta-dom_sf"/>
</dbReference>
<feature type="transmembrane region" description="Helical" evidence="8">
    <location>
        <begin position="37"/>
        <end position="58"/>
    </location>
</feature>
<dbReference type="InterPro" id="IPR045276">
    <property type="entry name" value="YbiO_bact"/>
</dbReference>
<feature type="domain" description="Mechanosensitive ion channel MscS" evidence="9">
    <location>
        <begin position="127"/>
        <end position="193"/>
    </location>
</feature>
<dbReference type="Gene3D" id="2.30.30.60">
    <property type="match status" value="1"/>
</dbReference>
<protein>
    <submittedName>
        <fullName evidence="11">Small conductance mechanosensitive channel</fullName>
    </submittedName>
</protein>
<evidence type="ECO:0000256" key="5">
    <source>
        <dbReference type="ARBA" id="ARBA00022989"/>
    </source>
</evidence>
<proteinExistence type="inferred from homology"/>
<gene>
    <name evidence="11" type="ORF">J2Z48_003015</name>
</gene>
<dbReference type="InterPro" id="IPR011014">
    <property type="entry name" value="MscS_channel_TM-2"/>
</dbReference>
<name>A0AAJ1WVA2_9BACL</name>
<evidence type="ECO:0000256" key="1">
    <source>
        <dbReference type="ARBA" id="ARBA00004651"/>
    </source>
</evidence>
<keyword evidence="3" id="KW-1003">Cell membrane</keyword>
<evidence type="ECO:0000256" key="7">
    <source>
        <dbReference type="ARBA" id="ARBA00059688"/>
    </source>
</evidence>
<evidence type="ECO:0000256" key="2">
    <source>
        <dbReference type="ARBA" id="ARBA00008017"/>
    </source>
</evidence>
<accession>A0AAJ1WVA2</accession>
<feature type="transmembrane region" description="Helical" evidence="8">
    <location>
        <begin position="107"/>
        <end position="129"/>
    </location>
</feature>
<reference evidence="11 12" key="1">
    <citation type="submission" date="2023-07" db="EMBL/GenBank/DDBJ databases">
        <title>Genomic Encyclopedia of Type Strains, Phase IV (KMG-IV): sequencing the most valuable type-strain genomes for metagenomic binning, comparative biology and taxonomic classification.</title>
        <authorList>
            <person name="Goeker M."/>
        </authorList>
    </citation>
    <scope>NUCLEOTIDE SEQUENCE [LARGE SCALE GENOMIC DNA]</scope>
    <source>
        <strain evidence="11 12">DSM 46876</strain>
    </source>
</reference>
<dbReference type="InterPro" id="IPR010920">
    <property type="entry name" value="LSM_dom_sf"/>
</dbReference>
<evidence type="ECO:0000256" key="8">
    <source>
        <dbReference type="SAM" id="Phobius"/>
    </source>
</evidence>
<evidence type="ECO:0000313" key="12">
    <source>
        <dbReference type="Proteomes" id="UP001238450"/>
    </source>
</evidence>
<comment type="subcellular location">
    <subcellularLocation>
        <location evidence="1">Cell membrane</location>
        <topology evidence="1">Multi-pass membrane protein</topology>
    </subcellularLocation>
</comment>
<dbReference type="PANTHER" id="PTHR30460:SF0">
    <property type="entry name" value="MODERATE CONDUCTANCE MECHANOSENSITIVE CHANNEL YBIO"/>
    <property type="match status" value="1"/>
</dbReference>
<comment type="function">
    <text evidence="7">May play a role in resistance to osmotic downshock.</text>
</comment>
<dbReference type="AlphaFoldDB" id="A0AAJ1WVA2"/>
<dbReference type="GO" id="GO:0008381">
    <property type="term" value="F:mechanosensitive monoatomic ion channel activity"/>
    <property type="evidence" value="ECO:0007669"/>
    <property type="project" value="InterPro"/>
</dbReference>
<keyword evidence="5 8" id="KW-1133">Transmembrane helix</keyword>
<dbReference type="RefSeq" id="WP_307254761.1">
    <property type="nucleotide sequence ID" value="NZ_JAUSUV010000018.1"/>
</dbReference>
<evidence type="ECO:0000259" key="10">
    <source>
        <dbReference type="Pfam" id="PF21088"/>
    </source>
</evidence>
<dbReference type="EMBL" id="JAUSUV010000018">
    <property type="protein sequence ID" value="MDQ0418811.1"/>
    <property type="molecule type" value="Genomic_DNA"/>
</dbReference>
<feature type="transmembrane region" description="Helical" evidence="8">
    <location>
        <begin position="79"/>
        <end position="101"/>
    </location>
</feature>
<keyword evidence="4 8" id="KW-0812">Transmembrane</keyword>
<feature type="domain" description="Mechanosensitive ion channel transmembrane helices 2/3" evidence="10">
    <location>
        <begin position="88"/>
        <end position="126"/>
    </location>
</feature>
<evidence type="ECO:0000313" key="11">
    <source>
        <dbReference type="EMBL" id="MDQ0418811.1"/>
    </source>
</evidence>